<protein>
    <submittedName>
        <fullName evidence="2">ABC transporter substrate-binding protein</fullName>
    </submittedName>
</protein>
<evidence type="ECO:0000313" key="2">
    <source>
        <dbReference type="EMBL" id="MBC8519380.1"/>
    </source>
</evidence>
<dbReference type="Pfam" id="PF05494">
    <property type="entry name" value="MlaC"/>
    <property type="match status" value="1"/>
</dbReference>
<feature type="chain" id="PRO_5035290694" evidence="1">
    <location>
        <begin position="25"/>
        <end position="217"/>
    </location>
</feature>
<organism evidence="2 3">
    <name type="scientific">Candidatus Thiopontia autotrophica</name>
    <dbReference type="NCBI Taxonomy" id="2841688"/>
    <lineage>
        <taxon>Bacteria</taxon>
        <taxon>Pseudomonadati</taxon>
        <taxon>Pseudomonadota</taxon>
        <taxon>Gammaproteobacteria</taxon>
        <taxon>Candidatus Thiopontia</taxon>
    </lineage>
</organism>
<feature type="signal peptide" evidence="1">
    <location>
        <begin position="1"/>
        <end position="24"/>
    </location>
</feature>
<dbReference type="Proteomes" id="UP000654401">
    <property type="component" value="Unassembled WGS sequence"/>
</dbReference>
<dbReference type="AlphaFoldDB" id="A0A8J6P4H4"/>
<gene>
    <name evidence="2" type="ORF">H8D24_03100</name>
</gene>
<dbReference type="Gene3D" id="3.10.450.50">
    <property type="match status" value="1"/>
</dbReference>
<evidence type="ECO:0000313" key="3">
    <source>
        <dbReference type="Proteomes" id="UP000654401"/>
    </source>
</evidence>
<dbReference type="PANTHER" id="PTHR36573:SF1">
    <property type="entry name" value="INTERMEMBRANE PHOSPHOLIPID TRANSPORT SYSTEM BINDING PROTEIN MLAC"/>
    <property type="match status" value="1"/>
</dbReference>
<dbReference type="InterPro" id="IPR008869">
    <property type="entry name" value="MlaC/ttg2D"/>
</dbReference>
<dbReference type="EMBL" id="JACNFK010000022">
    <property type="protein sequence ID" value="MBC8519380.1"/>
    <property type="molecule type" value="Genomic_DNA"/>
</dbReference>
<dbReference type="Gene3D" id="1.10.10.640">
    <property type="entry name" value="phospholipid-binding protein"/>
    <property type="match status" value="1"/>
</dbReference>
<sequence length="217" mass="24876">MTIRYGKLAWFLMAWLLFSTSVSAEEGPDVMIRNLTEQVMDQLLLEEDLMKTDPAHTQQVARMLVNEFVIPHMDMKLMSRWIIGKSWRKATAEQRQQFMDEFAGMLIRTYAGALVEFRGKSVTFKPFHRNPKRKDAVVRAEFSGGNGGPPIPVLFQVRQDKQKEWKVFDIIIDGVSLVKNYRSSFAAEIRKVGLDGLIKRLSTHNNNDGNKIAEEQG</sequence>
<accession>A0A8J6P4H4</accession>
<keyword evidence="1" id="KW-0732">Signal</keyword>
<comment type="caution">
    <text evidence="2">The sequence shown here is derived from an EMBL/GenBank/DDBJ whole genome shotgun (WGS) entry which is preliminary data.</text>
</comment>
<dbReference type="PIRSF" id="PIRSF004649">
    <property type="entry name" value="MlaC"/>
    <property type="match status" value="1"/>
</dbReference>
<evidence type="ECO:0000256" key="1">
    <source>
        <dbReference type="SAM" id="SignalP"/>
    </source>
</evidence>
<dbReference type="PANTHER" id="PTHR36573">
    <property type="entry name" value="INTERMEMBRANE PHOSPHOLIPID TRANSPORT SYSTEM BINDING PROTEIN MLAC"/>
    <property type="match status" value="1"/>
</dbReference>
<reference evidence="2 3" key="1">
    <citation type="submission" date="2020-08" db="EMBL/GenBank/DDBJ databases">
        <title>Bridging the membrane lipid divide: bacteria of the FCB group superphylum have the potential to synthesize archaeal ether lipids.</title>
        <authorList>
            <person name="Villanueva L."/>
            <person name="Von Meijenfeldt F.A.B."/>
            <person name="Westbye A.B."/>
            <person name="Yadav S."/>
            <person name="Hopmans E.C."/>
            <person name="Dutilh B.E."/>
            <person name="Sinninghe Damste J.S."/>
        </authorList>
    </citation>
    <scope>NUCLEOTIDE SEQUENCE [LARGE SCALE GENOMIC DNA]</scope>
    <source>
        <strain evidence="2">NIOZ-UU100</strain>
    </source>
</reference>
<name>A0A8J6P4H4_9GAMM</name>
<proteinExistence type="predicted"/>